<feature type="domain" description="SPOR" evidence="3">
    <location>
        <begin position="198"/>
        <end position="269"/>
    </location>
</feature>
<evidence type="ECO:0000313" key="4">
    <source>
        <dbReference type="EMBL" id="MFC4490601.1"/>
    </source>
</evidence>
<keyword evidence="2" id="KW-0472">Membrane</keyword>
<organism evidence="4 5">
    <name type="scientific">Chromobacterium aquaticum</name>
    <dbReference type="NCBI Taxonomy" id="467180"/>
    <lineage>
        <taxon>Bacteria</taxon>
        <taxon>Pseudomonadati</taxon>
        <taxon>Pseudomonadota</taxon>
        <taxon>Betaproteobacteria</taxon>
        <taxon>Neisseriales</taxon>
        <taxon>Chromobacteriaceae</taxon>
        <taxon>Chromobacterium</taxon>
    </lineage>
</organism>
<dbReference type="Proteomes" id="UP001595999">
    <property type="component" value="Unassembled WGS sequence"/>
</dbReference>
<keyword evidence="2" id="KW-0812">Transmembrane</keyword>
<feature type="compositionally biased region" description="Low complexity" evidence="1">
    <location>
        <begin position="127"/>
        <end position="190"/>
    </location>
</feature>
<dbReference type="RefSeq" id="WP_048409045.1">
    <property type="nucleotide sequence ID" value="NZ_JBHSEK010000008.1"/>
</dbReference>
<feature type="region of interest" description="Disordered" evidence="1">
    <location>
        <begin position="44"/>
        <end position="200"/>
    </location>
</feature>
<dbReference type="SUPFAM" id="SSF110997">
    <property type="entry name" value="Sporulation related repeat"/>
    <property type="match status" value="1"/>
</dbReference>
<feature type="transmembrane region" description="Helical" evidence="2">
    <location>
        <begin position="26"/>
        <end position="43"/>
    </location>
</feature>
<dbReference type="Gene3D" id="3.30.70.1070">
    <property type="entry name" value="Sporulation related repeat"/>
    <property type="match status" value="1"/>
</dbReference>
<accession>A0ABV8ZYP8</accession>
<proteinExistence type="predicted"/>
<reference evidence="5" key="1">
    <citation type="journal article" date="2019" name="Int. J. Syst. Evol. Microbiol.">
        <title>The Global Catalogue of Microorganisms (GCM) 10K type strain sequencing project: providing services to taxonomists for standard genome sequencing and annotation.</title>
        <authorList>
            <consortium name="The Broad Institute Genomics Platform"/>
            <consortium name="The Broad Institute Genome Sequencing Center for Infectious Disease"/>
            <person name="Wu L."/>
            <person name="Ma J."/>
        </authorList>
    </citation>
    <scope>NUCLEOTIDE SEQUENCE [LARGE SCALE GENOMIC DNA]</scope>
    <source>
        <strain evidence="5">CGMCC 4.7608</strain>
    </source>
</reference>
<name>A0ABV8ZYP8_9NEIS</name>
<dbReference type="Pfam" id="PF05036">
    <property type="entry name" value="SPOR"/>
    <property type="match status" value="1"/>
</dbReference>
<evidence type="ECO:0000256" key="2">
    <source>
        <dbReference type="SAM" id="Phobius"/>
    </source>
</evidence>
<keyword evidence="5" id="KW-1185">Reference proteome</keyword>
<dbReference type="PROSITE" id="PS51724">
    <property type="entry name" value="SPOR"/>
    <property type="match status" value="1"/>
</dbReference>
<dbReference type="InterPro" id="IPR007730">
    <property type="entry name" value="SPOR-like_dom"/>
</dbReference>
<evidence type="ECO:0000259" key="3">
    <source>
        <dbReference type="PROSITE" id="PS51724"/>
    </source>
</evidence>
<evidence type="ECO:0000256" key="1">
    <source>
        <dbReference type="SAM" id="MobiDB-lite"/>
    </source>
</evidence>
<comment type="caution">
    <text evidence="4">The sequence shown here is derived from an EMBL/GenBank/DDBJ whole genome shotgun (WGS) entry which is preliminary data.</text>
</comment>
<dbReference type="EMBL" id="JBHSEK010000008">
    <property type="protein sequence ID" value="MFC4490601.1"/>
    <property type="molecule type" value="Genomic_DNA"/>
</dbReference>
<keyword evidence="2" id="KW-1133">Transmembrane helix</keyword>
<protein>
    <submittedName>
        <fullName evidence="4">SPOR domain-containing protein</fullName>
    </submittedName>
</protein>
<feature type="compositionally biased region" description="Low complexity" evidence="1">
    <location>
        <begin position="68"/>
        <end position="113"/>
    </location>
</feature>
<sequence>MREQDQQNPDKADADTDLNGKLKKRLLIAGGLVAVALAAIPLTDSFNKPKVEMTASSQSPSSGKIIKPASSAPAETPAATPAVASAPTPDSSAPAAEAAGAPRSPSAASPSAPDLDKTPAVVNNRPAPRAQEHAQGAAAPHAQAPAAKNAAAPSERTATPVAAPQPAPMAKSAAAPSDKAATPAAPPAKESPNKARPAGTSIGYQVQLGLFSSIGNAEKLVKELKQHGIPAHTVTRVQVGPFKSRAEADETMEKLRGLGYAPLLAPANQ</sequence>
<evidence type="ECO:0000313" key="5">
    <source>
        <dbReference type="Proteomes" id="UP001595999"/>
    </source>
</evidence>
<gene>
    <name evidence="4" type="ORF">ACFO0R_13345</name>
</gene>
<dbReference type="InterPro" id="IPR036680">
    <property type="entry name" value="SPOR-like_sf"/>
</dbReference>